<protein>
    <submittedName>
        <fullName evidence="4">Aldehyde dehydrogenase</fullName>
    </submittedName>
</protein>
<dbReference type="RefSeq" id="WP_107296172.1">
    <property type="nucleotide sequence ID" value="NZ_PYMB01000001.1"/>
</dbReference>
<dbReference type="Gene3D" id="3.40.309.10">
    <property type="entry name" value="Aldehyde Dehydrogenase, Chain A, domain 2"/>
    <property type="match status" value="1"/>
</dbReference>
<dbReference type="GO" id="GO:0008911">
    <property type="term" value="F:lactaldehyde dehydrogenase (NAD+) activity"/>
    <property type="evidence" value="ECO:0007669"/>
    <property type="project" value="TreeGrafter"/>
</dbReference>
<evidence type="ECO:0000313" key="5">
    <source>
        <dbReference type="Proteomes" id="UP000241346"/>
    </source>
</evidence>
<dbReference type="InterPro" id="IPR051020">
    <property type="entry name" value="ALDH-related_metabolic_enz"/>
</dbReference>
<comment type="caution">
    <text evidence="4">The sequence shown here is derived from an EMBL/GenBank/DDBJ whole genome shotgun (WGS) entry which is preliminary data.</text>
</comment>
<keyword evidence="2" id="KW-0560">Oxidoreductase</keyword>
<dbReference type="PANTHER" id="PTHR42991:SF1">
    <property type="entry name" value="ALDEHYDE DEHYDROGENASE"/>
    <property type="match status" value="1"/>
</dbReference>
<accession>A0A2T3NJA1</accession>
<dbReference type="InterPro" id="IPR016163">
    <property type="entry name" value="Ald_DH_C"/>
</dbReference>
<comment type="similarity">
    <text evidence="1">Belongs to the aldehyde dehydrogenase family.</text>
</comment>
<dbReference type="InterPro" id="IPR015590">
    <property type="entry name" value="Aldehyde_DH_dom"/>
</dbReference>
<evidence type="ECO:0000313" key="4">
    <source>
        <dbReference type="EMBL" id="PSW15553.1"/>
    </source>
</evidence>
<dbReference type="PANTHER" id="PTHR42991">
    <property type="entry name" value="ALDEHYDE DEHYDROGENASE"/>
    <property type="match status" value="1"/>
</dbReference>
<dbReference type="SUPFAM" id="SSF53720">
    <property type="entry name" value="ALDH-like"/>
    <property type="match status" value="1"/>
</dbReference>
<dbReference type="InterPro" id="IPR016161">
    <property type="entry name" value="Ald_DH/histidinol_DH"/>
</dbReference>
<proteinExistence type="inferred from homology"/>
<dbReference type="OrthoDB" id="9812625at2"/>
<gene>
    <name evidence="4" type="ORF">C9J01_00595</name>
</gene>
<dbReference type="Gene3D" id="3.40.605.10">
    <property type="entry name" value="Aldehyde Dehydrogenase, Chain A, domain 1"/>
    <property type="match status" value="1"/>
</dbReference>
<dbReference type="AlphaFoldDB" id="A0A2T3NJA1"/>
<name>A0A2T3NJA1_9GAMM</name>
<feature type="domain" description="Aldehyde dehydrogenase" evidence="3">
    <location>
        <begin position="4"/>
        <end position="456"/>
    </location>
</feature>
<dbReference type="EMBL" id="PYMB01000001">
    <property type="protein sequence ID" value="PSW15553.1"/>
    <property type="molecule type" value="Genomic_DNA"/>
</dbReference>
<dbReference type="Proteomes" id="UP000241346">
    <property type="component" value="Unassembled WGS sequence"/>
</dbReference>
<sequence length="462" mass="50503">MTVVKVENPYNQEVIAELALSTWDELDAMLQQAADTIADKAQRLAAHERIAILNRCAGLMLEQKDELAMLIATEGGKPLKDAIIEVDRAIDGVQLAAKELLGLKGEQIPMDLTAAGAGRLAFTYREPIGPVVAVSAFNHPLNLIVHQVAPAIAVNAPILIKPANDTPLSAKKFVELLYQAGLDEKWCRFFLAKREDTERVVTDPRTAFFTFIGSPGVGWYLRSKLAPGTRCALEHGGAAPVIVDKQVDIDAILPSIVKGGFYHSGQVCVSVQRIYVDNHILDDFVQKLVEQVGKLVVGDAREGNTDCGPLIRPKECQRVAEWVEQARESGAQIPIGGKALTATLYEPTVILNPSDDLNVSSKEIFGPVVCVYGYDHITEAYQRANNVPFSFQAAVYTQSLEVALQAQHQLEASAVMVNDHSAFRVDWMPFAGRKESGYGIGGIPYTMHDFTEEKMVVIKLPT</sequence>
<evidence type="ECO:0000256" key="1">
    <source>
        <dbReference type="ARBA" id="ARBA00009986"/>
    </source>
</evidence>
<evidence type="ECO:0000256" key="2">
    <source>
        <dbReference type="ARBA" id="ARBA00023002"/>
    </source>
</evidence>
<organism evidence="4 5">
    <name type="scientific">Photobacterium rosenbergii</name>
    <dbReference type="NCBI Taxonomy" id="294936"/>
    <lineage>
        <taxon>Bacteria</taxon>
        <taxon>Pseudomonadati</taxon>
        <taxon>Pseudomonadota</taxon>
        <taxon>Gammaproteobacteria</taxon>
        <taxon>Vibrionales</taxon>
        <taxon>Vibrionaceae</taxon>
        <taxon>Photobacterium</taxon>
    </lineage>
</organism>
<reference evidence="4 5" key="1">
    <citation type="submission" date="2018-03" db="EMBL/GenBank/DDBJ databases">
        <title>Whole genome sequencing of Histamine producing bacteria.</title>
        <authorList>
            <person name="Butler K."/>
        </authorList>
    </citation>
    <scope>NUCLEOTIDE SEQUENCE [LARGE SCALE GENOMIC DNA]</scope>
    <source>
        <strain evidence="4 5">DSM 19138</strain>
    </source>
</reference>
<dbReference type="InterPro" id="IPR016162">
    <property type="entry name" value="Ald_DH_N"/>
</dbReference>
<dbReference type="Pfam" id="PF00171">
    <property type="entry name" value="Aldedh"/>
    <property type="match status" value="1"/>
</dbReference>
<evidence type="ECO:0000259" key="3">
    <source>
        <dbReference type="Pfam" id="PF00171"/>
    </source>
</evidence>